<dbReference type="PANTHER" id="PTHR48267">
    <property type="entry name" value="CUPREDOXIN SUPERFAMILY PROTEIN"/>
    <property type="match status" value="1"/>
</dbReference>
<dbReference type="EMBL" id="CP060394">
    <property type="protein sequence ID" value="QNI35207.1"/>
    <property type="molecule type" value="Genomic_DNA"/>
</dbReference>
<gene>
    <name evidence="3" type="ORF">H7849_26220</name>
</gene>
<organism evidence="3 4">
    <name type="scientific">Alloacidobacterium dinghuense</name>
    <dbReference type="NCBI Taxonomy" id="2763107"/>
    <lineage>
        <taxon>Bacteria</taxon>
        <taxon>Pseudomonadati</taxon>
        <taxon>Acidobacteriota</taxon>
        <taxon>Terriglobia</taxon>
        <taxon>Terriglobales</taxon>
        <taxon>Acidobacteriaceae</taxon>
        <taxon>Alloacidobacterium</taxon>
    </lineage>
</organism>
<reference evidence="3 4" key="1">
    <citation type="submission" date="2020-08" db="EMBL/GenBank/DDBJ databases">
        <title>Edaphobacter telluris sp. nov. and Acidobacterium dinghuensis sp. nov., two acidobacteria isolated from forest soil.</title>
        <authorList>
            <person name="Fu J."/>
            <person name="Qiu L."/>
        </authorList>
    </citation>
    <scope>NUCLEOTIDE SEQUENCE [LARGE SCALE GENOMIC DNA]</scope>
    <source>
        <strain evidence="3">4Y35</strain>
    </source>
</reference>
<dbReference type="Pfam" id="PF07732">
    <property type="entry name" value="Cu-oxidase_3"/>
    <property type="match status" value="1"/>
</dbReference>
<dbReference type="InterPro" id="IPR011706">
    <property type="entry name" value="Cu-oxidase_C"/>
</dbReference>
<dbReference type="PANTHER" id="PTHR48267:SF1">
    <property type="entry name" value="BILIRUBIN OXIDASE"/>
    <property type="match status" value="1"/>
</dbReference>
<dbReference type="CDD" id="cd13891">
    <property type="entry name" value="CuRO_3_CotA_like"/>
    <property type="match status" value="1"/>
</dbReference>
<dbReference type="InterPro" id="IPR008972">
    <property type="entry name" value="Cupredoxin"/>
</dbReference>
<dbReference type="KEGG" id="adin:H7849_26220"/>
<dbReference type="Gene3D" id="2.60.40.420">
    <property type="entry name" value="Cupredoxins - blue copper proteins"/>
    <property type="match status" value="3"/>
</dbReference>
<dbReference type="InterPro" id="IPR011707">
    <property type="entry name" value="Cu-oxidase-like_N"/>
</dbReference>
<dbReference type="AlphaFoldDB" id="A0A7G8BRN7"/>
<evidence type="ECO:0000259" key="2">
    <source>
        <dbReference type="Pfam" id="PF07732"/>
    </source>
</evidence>
<evidence type="ECO:0000313" key="4">
    <source>
        <dbReference type="Proteomes" id="UP000515312"/>
    </source>
</evidence>
<accession>A0A7G8BRN7</accession>
<evidence type="ECO:0000313" key="3">
    <source>
        <dbReference type="EMBL" id="QNI35207.1"/>
    </source>
</evidence>
<feature type="domain" description="Plastocyanin-like" evidence="2">
    <location>
        <begin position="131"/>
        <end position="198"/>
    </location>
</feature>
<dbReference type="GO" id="GO:0016491">
    <property type="term" value="F:oxidoreductase activity"/>
    <property type="evidence" value="ECO:0007669"/>
    <property type="project" value="InterPro"/>
</dbReference>
<proteinExistence type="predicted"/>
<name>A0A7G8BRN7_9BACT</name>
<dbReference type="CDD" id="cd13844">
    <property type="entry name" value="CuRO_1_BOD_CotA_like"/>
    <property type="match status" value="1"/>
</dbReference>
<dbReference type="GO" id="GO:0005507">
    <property type="term" value="F:copper ion binding"/>
    <property type="evidence" value="ECO:0007669"/>
    <property type="project" value="InterPro"/>
</dbReference>
<protein>
    <submittedName>
        <fullName evidence="3">Multicopper oxidase domain-containing protein</fullName>
    </submittedName>
</protein>
<dbReference type="Pfam" id="PF07731">
    <property type="entry name" value="Cu-oxidase_2"/>
    <property type="match status" value="1"/>
</dbReference>
<dbReference type="Proteomes" id="UP000515312">
    <property type="component" value="Chromosome"/>
</dbReference>
<evidence type="ECO:0000259" key="1">
    <source>
        <dbReference type="Pfam" id="PF07731"/>
    </source>
</evidence>
<dbReference type="InterPro" id="IPR045087">
    <property type="entry name" value="Cu-oxidase_fam"/>
</dbReference>
<dbReference type="SUPFAM" id="SSF49503">
    <property type="entry name" value="Cupredoxins"/>
    <property type="match status" value="3"/>
</dbReference>
<feature type="domain" description="Plastocyanin-like" evidence="1">
    <location>
        <begin position="386"/>
        <end position="512"/>
    </location>
</feature>
<keyword evidence="4" id="KW-1185">Reference proteome</keyword>
<sequence>MVLAGGVLGRKISAAEKAEALDPSTLKAFVDPLPVPAVAKAVGVRQNPEDSKEQIPFYHVAMREAMVKVHRDLPPTKMWTLGGSFPGPTIETQIAKGMIVEWMNELPAKHFLPIDHSLHGAGKDVPEVRGVVHLHGGRTPPESDGYPEEWVVPGKSQTCFYPSSQHAALLFYHDHTMGINRLNTYAGMMGMFIIRDPREDVYALPSGKYEIPLLICDRMLKTDGQLEYPVSEKTGEVWVPEVFGNAILANGKLLPYCEVEPRLYRFRVMNGSNGRFFRFSLESGAEFYQVGSDQGLLVAPAKLKRVTMAPGERADLLIDFSSMAGQRVNFVSDSFSILQFRVGKTAAGERGVVPEKLHEFERIAESSAVKTRQLTLDENMDDIQRSMGMLLNKTPWHAPITEKPVLDSTEIWELVNLTDDSHPIHLHLVRFQILDRRRFEAFHFQDKGELWFTGPVVKPDANEMGWKDTVRCDPNMVTRIIVPFNGYAGRYVWHCHVLEHEDNEMMRPFEVVKG</sequence>